<dbReference type="SUPFAM" id="SSF53623">
    <property type="entry name" value="MurD-like peptide ligases, catalytic domain"/>
    <property type="match status" value="1"/>
</dbReference>
<protein>
    <recommendedName>
        <fullName evidence="8">Dihydrofolate synthase/folylpolyglutamate synthase</fullName>
        <ecNumber evidence="6">6.3.2.12</ecNumber>
        <ecNumber evidence="7">6.3.2.17</ecNumber>
    </recommendedName>
    <alternativeName>
        <fullName evidence="17">Folylpoly-gamma-glutamate synthetase-dihydrofolate synthetase</fullName>
    </alternativeName>
    <alternativeName>
        <fullName evidence="15">Folylpolyglutamate synthetase</fullName>
    </alternativeName>
    <alternativeName>
        <fullName evidence="16">Tetrahydrofolylpolyglutamate synthase</fullName>
    </alternativeName>
</protein>
<dbReference type="GO" id="GO:0005737">
    <property type="term" value="C:cytoplasm"/>
    <property type="evidence" value="ECO:0007669"/>
    <property type="project" value="TreeGrafter"/>
</dbReference>
<keyword evidence="13" id="KW-0460">Magnesium</keyword>
<dbReference type="AlphaFoldDB" id="R6TII3"/>
<sequence length="430" mass="46541">MNYSEAMSFIHSVEWQGSRPGLERITELSEMMSHPEGSFSAVHVAGTNGKGSFCAMLASVLHAAGYKTGLFTSPYIEFFEERMQINGRMIGRDELADIVTDIAPLCERMSDKPTEFELITAVGFEYFRRNHVDIAVIECGMGGRLDSTNILPPPLLSVITGISLDHVQFLGNTISAIAGEKAGIIKPHSPVLFGGNSPDAEKVISETAESRGCEYRKKDLSKLKNVKYGIDGSVFTYGNYENVRIPLAGAYQPENAASVIEAVRILNRRGLKISEKALRTGLADVSWKGRFEVLHRDPTVIFDGGHNEEGIAAAVRSAKLCLDRKPVIISGVLRDKDHKKMASEISEIADTVFTVTPSSVRALSAADYADDYAETGVAAHPCGSFSEAVSKGYALAARKGSPLLCVGSLYSYADFKNALKKLTENGGEAT</sequence>
<evidence type="ECO:0000256" key="1">
    <source>
        <dbReference type="ARBA" id="ARBA00001946"/>
    </source>
</evidence>
<evidence type="ECO:0000256" key="18">
    <source>
        <dbReference type="ARBA" id="ARBA00047493"/>
    </source>
</evidence>
<evidence type="ECO:0000256" key="12">
    <source>
        <dbReference type="ARBA" id="ARBA00022840"/>
    </source>
</evidence>
<dbReference type="SUPFAM" id="SSF53244">
    <property type="entry name" value="MurD-like peptide ligases, peptide-binding domain"/>
    <property type="match status" value="1"/>
</dbReference>
<dbReference type="EMBL" id="JALEMU010000164">
    <property type="protein sequence ID" value="MCI5756583.1"/>
    <property type="molecule type" value="Genomic_DNA"/>
</dbReference>
<evidence type="ECO:0000256" key="8">
    <source>
        <dbReference type="ARBA" id="ARBA00019357"/>
    </source>
</evidence>
<evidence type="ECO:0000256" key="17">
    <source>
        <dbReference type="ARBA" id="ARBA00032510"/>
    </source>
</evidence>
<evidence type="ECO:0000256" key="11">
    <source>
        <dbReference type="ARBA" id="ARBA00022741"/>
    </source>
</evidence>
<evidence type="ECO:0000313" key="25">
    <source>
        <dbReference type="EMBL" id="CDC72045.1"/>
    </source>
</evidence>
<evidence type="ECO:0000256" key="4">
    <source>
        <dbReference type="ARBA" id="ARBA00005150"/>
    </source>
</evidence>
<keyword evidence="9 22" id="KW-0436">Ligase</keyword>
<dbReference type="STRING" id="1263015.BN580_00978"/>
<keyword evidence="11 22" id="KW-0547">Nucleotide-binding</keyword>
<comment type="catalytic activity">
    <reaction evidence="20">
        <text>(6R)-5,10-methylenetetrahydrofolyl-(gamma-L-Glu)(n) + L-glutamate + ATP = (6R)-5,10-methylenetetrahydrofolyl-(gamma-L-Glu)(n+1) + ADP + phosphate + H(+)</text>
        <dbReference type="Rhea" id="RHEA:51912"/>
        <dbReference type="Rhea" id="RHEA-COMP:13257"/>
        <dbReference type="Rhea" id="RHEA-COMP:13258"/>
        <dbReference type="ChEBI" id="CHEBI:15378"/>
        <dbReference type="ChEBI" id="CHEBI:29985"/>
        <dbReference type="ChEBI" id="CHEBI:30616"/>
        <dbReference type="ChEBI" id="CHEBI:43474"/>
        <dbReference type="ChEBI" id="CHEBI:136572"/>
        <dbReference type="ChEBI" id="CHEBI:456216"/>
        <dbReference type="EC" id="6.3.2.17"/>
    </reaction>
</comment>
<dbReference type="GO" id="GO:0005524">
    <property type="term" value="F:ATP binding"/>
    <property type="evidence" value="ECO:0007669"/>
    <property type="project" value="UniProtKB-KW"/>
</dbReference>
<comment type="pathway">
    <text evidence="3">Cofactor biosynthesis; tetrahydrofolate biosynthesis; 7,8-dihydrofolate from 2-amino-4-hydroxy-6-hydroxymethyl-7,8-dihydropteridine diphosphate and 4-aminobenzoate: step 2/2.</text>
</comment>
<dbReference type="EC" id="6.3.2.17" evidence="7"/>
<dbReference type="Proteomes" id="UP000017938">
    <property type="component" value="Unassembled WGS sequence"/>
</dbReference>
<evidence type="ECO:0000313" key="28">
    <source>
        <dbReference type="Proteomes" id="UP001139365"/>
    </source>
</evidence>
<comment type="pathway">
    <text evidence="4">Cofactor biosynthesis; tetrahydrofolylpolyglutamate biosynthesis.</text>
</comment>
<dbReference type="EC" id="6.3.2.12" evidence="6"/>
<dbReference type="InterPro" id="IPR004101">
    <property type="entry name" value="Mur_ligase_C"/>
</dbReference>
<evidence type="ECO:0000313" key="27">
    <source>
        <dbReference type="Proteomes" id="UP000017938"/>
    </source>
</evidence>
<keyword evidence="12 22" id="KW-0067">ATP-binding</keyword>
<dbReference type="GO" id="GO:0046872">
    <property type="term" value="F:metal ion binding"/>
    <property type="evidence" value="ECO:0007669"/>
    <property type="project" value="UniProtKB-KW"/>
</dbReference>
<dbReference type="FunFam" id="3.40.1190.10:FF:000011">
    <property type="entry name" value="Folylpolyglutamate synthase/dihydrofolate synthase"/>
    <property type="match status" value="1"/>
</dbReference>
<dbReference type="NCBIfam" id="TIGR01499">
    <property type="entry name" value="folC"/>
    <property type="match status" value="1"/>
</dbReference>
<evidence type="ECO:0000256" key="9">
    <source>
        <dbReference type="ARBA" id="ARBA00022598"/>
    </source>
</evidence>
<evidence type="ECO:0000256" key="7">
    <source>
        <dbReference type="ARBA" id="ARBA00013025"/>
    </source>
</evidence>
<evidence type="ECO:0000256" key="16">
    <source>
        <dbReference type="ARBA" id="ARBA00030592"/>
    </source>
</evidence>
<dbReference type="GO" id="GO:0008841">
    <property type="term" value="F:dihydrofolate synthase activity"/>
    <property type="evidence" value="ECO:0007669"/>
    <property type="project" value="UniProtKB-EC"/>
</dbReference>
<evidence type="ECO:0000256" key="19">
    <source>
        <dbReference type="ARBA" id="ARBA00047808"/>
    </source>
</evidence>
<organism evidence="25 27">
    <name type="scientific">Candidatus Colimorpha enterica</name>
    <dbReference type="NCBI Taxonomy" id="3083063"/>
    <lineage>
        <taxon>Bacteria</taxon>
        <taxon>Pseudomonadati</taxon>
        <taxon>Bacteroidota</taxon>
        <taxon>Bacteroidia</taxon>
        <taxon>Bacteroidales</taxon>
        <taxon>Candidatus Colimorpha</taxon>
    </lineage>
</organism>
<reference evidence="25" key="1">
    <citation type="submission" date="2012-11" db="EMBL/GenBank/DDBJ databases">
        <title>Dependencies among metagenomic species, viruses, plasmids and units of genetic variation.</title>
        <authorList>
            <person name="Nielsen H.B."/>
            <person name="Almeida M."/>
            <person name="Juncker A.S."/>
            <person name="Rasmussen S."/>
            <person name="Li J."/>
            <person name="Sunagawa S."/>
            <person name="Plichta D."/>
            <person name="Gautier L."/>
            <person name="Le Chatelier E."/>
            <person name="Peletier E."/>
            <person name="Bonde I."/>
            <person name="Nielsen T."/>
            <person name="Manichanh C."/>
            <person name="Arumugam M."/>
            <person name="Batto J."/>
            <person name="Santos M.B.Q.D."/>
            <person name="Blom N."/>
            <person name="Borruel N."/>
            <person name="Burgdorf K.S."/>
            <person name="Boumezbeur F."/>
            <person name="Casellas F."/>
            <person name="Dore J."/>
            <person name="Guarner F."/>
            <person name="Hansen T."/>
            <person name="Hildebrand F."/>
            <person name="Kaas R.S."/>
            <person name="Kennedy S."/>
            <person name="Kristiansen K."/>
            <person name="Kultima J.R."/>
            <person name="Leonard P."/>
            <person name="Levenez F."/>
            <person name="Lund O."/>
            <person name="Moumen B."/>
            <person name="Le Paslier D."/>
            <person name="Pons N."/>
            <person name="Pedersen O."/>
            <person name="Prifti E."/>
            <person name="Qin J."/>
            <person name="Raes J."/>
            <person name="Tap J."/>
            <person name="Tims S."/>
            <person name="Ussery D.W."/>
            <person name="Yamada T."/>
            <person name="MetaHit consortium"/>
            <person name="Renault P."/>
            <person name="Sicheritz-Ponten T."/>
            <person name="Bork P."/>
            <person name="Wang J."/>
            <person name="Brunak S."/>
            <person name="Ehrlich S.D."/>
        </authorList>
    </citation>
    <scope>NUCLEOTIDE SEQUENCE [LARGE SCALE GENOMIC DNA]</scope>
</reference>
<accession>R6TII3</accession>
<evidence type="ECO:0000256" key="15">
    <source>
        <dbReference type="ARBA" id="ARBA00030048"/>
    </source>
</evidence>
<proteinExistence type="inferred from homology"/>
<reference evidence="26 28" key="2">
    <citation type="submission" date="2022-03" db="EMBL/GenBank/DDBJ databases">
        <title>Metagenome-assembled genomes from swine fecal metagenomes.</title>
        <authorList>
            <person name="Holman D.B."/>
            <person name="Kommadath A."/>
        </authorList>
    </citation>
    <scope>NUCLEOTIDE SEQUENCE [LARGE SCALE GENOMIC DNA]</scope>
    <source>
        <strain evidence="26">SUG147</strain>
    </source>
</reference>
<comment type="catalytic activity">
    <reaction evidence="21">
        <text>7,8-dihydropteroate + L-glutamate + ATP = 7,8-dihydrofolate + ADP + phosphate + H(+)</text>
        <dbReference type="Rhea" id="RHEA:23584"/>
        <dbReference type="ChEBI" id="CHEBI:15378"/>
        <dbReference type="ChEBI" id="CHEBI:17839"/>
        <dbReference type="ChEBI" id="CHEBI:29985"/>
        <dbReference type="ChEBI" id="CHEBI:30616"/>
        <dbReference type="ChEBI" id="CHEBI:43474"/>
        <dbReference type="ChEBI" id="CHEBI:57451"/>
        <dbReference type="ChEBI" id="CHEBI:456216"/>
        <dbReference type="EC" id="6.3.2.12"/>
    </reaction>
</comment>
<evidence type="ECO:0000259" key="24">
    <source>
        <dbReference type="Pfam" id="PF08245"/>
    </source>
</evidence>
<feature type="domain" description="Mur ligase central" evidence="24">
    <location>
        <begin position="44"/>
        <end position="262"/>
    </location>
</feature>
<comment type="function">
    <text evidence="2">Functions in two distinct reactions of the de novo folate biosynthetic pathway. Catalyzes the addition of a glutamate residue to dihydropteroate (7,8-dihydropteroate or H2Pte) to form dihydrofolate (7,8-dihydrofolate monoglutamate or H2Pte-Glu). Also catalyzes successive additions of L-glutamate to tetrahydrofolate or 10-formyltetrahydrofolate or 5,10-methylenetetrahydrofolate, leading to folylpolyglutamate derivatives.</text>
</comment>
<evidence type="ECO:0000256" key="13">
    <source>
        <dbReference type="ARBA" id="ARBA00022842"/>
    </source>
</evidence>
<comment type="similarity">
    <text evidence="5 22">Belongs to the folylpolyglutamate synthase family.</text>
</comment>
<dbReference type="Proteomes" id="UP001139365">
    <property type="component" value="Unassembled WGS sequence"/>
</dbReference>
<evidence type="ECO:0000256" key="10">
    <source>
        <dbReference type="ARBA" id="ARBA00022723"/>
    </source>
</evidence>
<dbReference type="Gene3D" id="3.90.190.20">
    <property type="entry name" value="Mur ligase, C-terminal domain"/>
    <property type="match status" value="1"/>
</dbReference>
<dbReference type="PROSITE" id="PS01011">
    <property type="entry name" value="FOLYLPOLYGLU_SYNT_1"/>
    <property type="match status" value="1"/>
</dbReference>
<evidence type="ECO:0000256" key="14">
    <source>
        <dbReference type="ARBA" id="ARBA00022909"/>
    </source>
</evidence>
<dbReference type="GO" id="GO:0046656">
    <property type="term" value="P:folic acid biosynthetic process"/>
    <property type="evidence" value="ECO:0007669"/>
    <property type="project" value="UniProtKB-KW"/>
</dbReference>
<gene>
    <name evidence="25" type="ORF">BN580_00978</name>
    <name evidence="26" type="ORF">MR241_09865</name>
</gene>
<dbReference type="PROSITE" id="PS01012">
    <property type="entry name" value="FOLYLPOLYGLU_SYNT_2"/>
    <property type="match status" value="1"/>
</dbReference>
<dbReference type="InterPro" id="IPR013221">
    <property type="entry name" value="Mur_ligase_cen"/>
</dbReference>
<dbReference type="PIRSF" id="PIRSF001563">
    <property type="entry name" value="Folylpolyglu_synth"/>
    <property type="match status" value="1"/>
</dbReference>
<dbReference type="Pfam" id="PF08245">
    <property type="entry name" value="Mur_ligase_M"/>
    <property type="match status" value="1"/>
</dbReference>
<keyword evidence="10" id="KW-0479">Metal-binding</keyword>
<name>R6TII3_9BACT</name>
<dbReference type="EMBL" id="CBFW010000088">
    <property type="protein sequence ID" value="CDC72045.1"/>
    <property type="molecule type" value="Genomic_DNA"/>
</dbReference>
<dbReference type="InterPro" id="IPR018109">
    <property type="entry name" value="Folylpolyglutamate_synth_CS"/>
</dbReference>
<dbReference type="PANTHER" id="PTHR11136:SF0">
    <property type="entry name" value="DIHYDROFOLATE SYNTHETASE-RELATED"/>
    <property type="match status" value="1"/>
</dbReference>
<dbReference type="PANTHER" id="PTHR11136">
    <property type="entry name" value="FOLYLPOLYGLUTAMATE SYNTHASE-RELATED"/>
    <property type="match status" value="1"/>
</dbReference>
<evidence type="ECO:0000256" key="6">
    <source>
        <dbReference type="ARBA" id="ARBA00013023"/>
    </source>
</evidence>
<comment type="catalytic activity">
    <reaction evidence="19">
        <text>10-formyltetrahydrofolyl-(gamma-L-Glu)(n) + L-glutamate + ATP = 10-formyltetrahydrofolyl-(gamma-L-Glu)(n+1) + ADP + phosphate + H(+)</text>
        <dbReference type="Rhea" id="RHEA:51904"/>
        <dbReference type="Rhea" id="RHEA-COMP:13088"/>
        <dbReference type="Rhea" id="RHEA-COMP:14300"/>
        <dbReference type="ChEBI" id="CHEBI:15378"/>
        <dbReference type="ChEBI" id="CHEBI:29985"/>
        <dbReference type="ChEBI" id="CHEBI:30616"/>
        <dbReference type="ChEBI" id="CHEBI:43474"/>
        <dbReference type="ChEBI" id="CHEBI:134413"/>
        <dbReference type="ChEBI" id="CHEBI:456216"/>
        <dbReference type="EC" id="6.3.2.17"/>
    </reaction>
</comment>
<comment type="caution">
    <text evidence="25">The sequence shown here is derived from an EMBL/GenBank/DDBJ whole genome shotgun (WGS) entry which is preliminary data.</text>
</comment>
<evidence type="ECO:0000256" key="2">
    <source>
        <dbReference type="ARBA" id="ARBA00002714"/>
    </source>
</evidence>
<keyword evidence="14" id="KW-0289">Folate biosynthesis</keyword>
<evidence type="ECO:0000259" key="23">
    <source>
        <dbReference type="Pfam" id="PF02875"/>
    </source>
</evidence>
<evidence type="ECO:0000256" key="21">
    <source>
        <dbReference type="ARBA" id="ARBA00049161"/>
    </source>
</evidence>
<evidence type="ECO:0000256" key="3">
    <source>
        <dbReference type="ARBA" id="ARBA00004799"/>
    </source>
</evidence>
<dbReference type="InterPro" id="IPR001645">
    <property type="entry name" value="Folylpolyglutamate_synth"/>
</dbReference>
<dbReference type="InterPro" id="IPR036615">
    <property type="entry name" value="Mur_ligase_C_dom_sf"/>
</dbReference>
<comment type="catalytic activity">
    <reaction evidence="18">
        <text>(6S)-5,6,7,8-tetrahydrofolyl-(gamma-L-Glu)(n) + L-glutamate + ATP = (6S)-5,6,7,8-tetrahydrofolyl-(gamma-L-Glu)(n+1) + ADP + phosphate + H(+)</text>
        <dbReference type="Rhea" id="RHEA:10580"/>
        <dbReference type="Rhea" id="RHEA-COMP:14738"/>
        <dbReference type="Rhea" id="RHEA-COMP:14740"/>
        <dbReference type="ChEBI" id="CHEBI:15378"/>
        <dbReference type="ChEBI" id="CHEBI:29985"/>
        <dbReference type="ChEBI" id="CHEBI:30616"/>
        <dbReference type="ChEBI" id="CHEBI:43474"/>
        <dbReference type="ChEBI" id="CHEBI:141005"/>
        <dbReference type="ChEBI" id="CHEBI:456216"/>
        <dbReference type="EC" id="6.3.2.17"/>
    </reaction>
</comment>
<dbReference type="Pfam" id="PF02875">
    <property type="entry name" value="Mur_ligase_C"/>
    <property type="match status" value="1"/>
</dbReference>
<dbReference type="InterPro" id="IPR036565">
    <property type="entry name" value="Mur-like_cat_sf"/>
</dbReference>
<evidence type="ECO:0000256" key="22">
    <source>
        <dbReference type="PIRNR" id="PIRNR001563"/>
    </source>
</evidence>
<feature type="domain" description="Mur ligase C-terminal" evidence="23">
    <location>
        <begin position="289"/>
        <end position="408"/>
    </location>
</feature>
<evidence type="ECO:0000256" key="5">
    <source>
        <dbReference type="ARBA" id="ARBA00008276"/>
    </source>
</evidence>
<evidence type="ECO:0000313" key="26">
    <source>
        <dbReference type="EMBL" id="MCI5756583.1"/>
    </source>
</evidence>
<dbReference type="GO" id="GO:0004326">
    <property type="term" value="F:tetrahydrofolylpolyglutamate synthase activity"/>
    <property type="evidence" value="ECO:0007669"/>
    <property type="project" value="UniProtKB-EC"/>
</dbReference>
<dbReference type="Gene3D" id="3.40.1190.10">
    <property type="entry name" value="Mur-like, catalytic domain"/>
    <property type="match status" value="1"/>
</dbReference>
<evidence type="ECO:0000256" key="20">
    <source>
        <dbReference type="ARBA" id="ARBA00049035"/>
    </source>
</evidence>
<comment type="cofactor">
    <cofactor evidence="1">
        <name>Mg(2+)</name>
        <dbReference type="ChEBI" id="CHEBI:18420"/>
    </cofactor>
</comment>